<evidence type="ECO:0000256" key="3">
    <source>
        <dbReference type="ARBA" id="ARBA00022553"/>
    </source>
</evidence>
<feature type="region of interest" description="Disordered" evidence="11">
    <location>
        <begin position="258"/>
        <end position="320"/>
    </location>
</feature>
<dbReference type="PROSITE" id="PS50011">
    <property type="entry name" value="PROTEIN_KINASE_DOM"/>
    <property type="match status" value="2"/>
</dbReference>
<dbReference type="Pfam" id="PF00035">
    <property type="entry name" value="dsrm"/>
    <property type="match status" value="3"/>
</dbReference>
<dbReference type="AlphaFoldDB" id="A0A6P6L6S3"/>
<keyword evidence="14" id="KW-1185">Reference proteome</keyword>
<dbReference type="InterPro" id="IPR014720">
    <property type="entry name" value="dsRBD_dom"/>
</dbReference>
<evidence type="ECO:0000256" key="2">
    <source>
        <dbReference type="ARBA" id="ARBA00022527"/>
    </source>
</evidence>
<evidence type="ECO:0000256" key="10">
    <source>
        <dbReference type="PROSITE-ProRule" id="PRU10141"/>
    </source>
</evidence>
<feature type="domain" description="Protein kinase" evidence="12">
    <location>
        <begin position="696"/>
        <end position="995"/>
    </location>
</feature>
<evidence type="ECO:0000256" key="7">
    <source>
        <dbReference type="ARBA" id="ARBA00022840"/>
    </source>
</evidence>
<keyword evidence="3" id="KW-0597">Phosphoprotein</keyword>
<proteinExistence type="inferred from homology"/>
<feature type="domain" description="DRBM" evidence="13">
    <location>
        <begin position="213"/>
        <end position="281"/>
    </location>
</feature>
<keyword evidence="7 10" id="KW-0067">ATP-binding</keyword>
<feature type="compositionally biased region" description="Low complexity" evidence="11">
    <location>
        <begin position="285"/>
        <end position="301"/>
    </location>
</feature>
<dbReference type="FunFam" id="3.30.200.20:FF:000548">
    <property type="entry name" value="Z-DNA binding protein kinase"/>
    <property type="match status" value="1"/>
</dbReference>
<evidence type="ECO:0000259" key="12">
    <source>
        <dbReference type="PROSITE" id="PS50011"/>
    </source>
</evidence>
<dbReference type="GO" id="GO:0005737">
    <property type="term" value="C:cytoplasm"/>
    <property type="evidence" value="ECO:0007669"/>
    <property type="project" value="TreeGrafter"/>
</dbReference>
<feature type="compositionally biased region" description="Polar residues" evidence="11">
    <location>
        <begin position="898"/>
        <end position="910"/>
    </location>
</feature>
<comment type="similarity">
    <text evidence="8">Belongs to the protein kinase superfamily. Ser/Thr protein kinase family. GCN2 subfamily.</text>
</comment>
<dbReference type="GO" id="GO:0005524">
    <property type="term" value="F:ATP binding"/>
    <property type="evidence" value="ECO:0007669"/>
    <property type="project" value="UniProtKB-UniRule"/>
</dbReference>
<dbReference type="SUPFAM" id="SSF54768">
    <property type="entry name" value="dsRNA-binding domain-like"/>
    <property type="match status" value="3"/>
</dbReference>
<dbReference type="PANTHER" id="PTHR11042:SF194">
    <property type="entry name" value="DOUBLE-STRANDED RNA ACTIVATED PROTEIN KINASE"/>
    <property type="match status" value="1"/>
</dbReference>
<dbReference type="InterPro" id="IPR000719">
    <property type="entry name" value="Prot_kinase_dom"/>
</dbReference>
<evidence type="ECO:0000256" key="11">
    <source>
        <dbReference type="SAM" id="MobiDB-lite"/>
    </source>
</evidence>
<accession>A0A6P6L6S3</accession>
<dbReference type="Pfam" id="PF00069">
    <property type="entry name" value="Pkinase"/>
    <property type="match status" value="3"/>
</dbReference>
<dbReference type="PROSITE" id="PS00107">
    <property type="entry name" value="PROTEIN_KINASE_ATP"/>
    <property type="match status" value="2"/>
</dbReference>
<sequence length="1007" mass="113826">MESQPLNYVSQLNEYQQTTQCTVEYEEGSTDGPSHDKTFTMRAIVNGQQYPEGTGKTKKEARLNAAKNALDAIKNTQNTEPTTSSVQNTPNNMTVSQKNYICWLNEYSMKNKLCFKARESTKTGNTAQLNTYVCKYVCGDKEFPEACGNNKKDAKEAAAKCVYEELLKTQDVEVFDVNSNRTQRSEVASRGASLDRASLSLADEPRCTMPDNNYIALLNDYSQRRNQAFDFNLVERRGPPHNPEFVYKVVFNGKEYPEGQGKSAKEAKQHAAQRAWSEMNDNSGSTTQSSEDDSSSQTQDTSKSEDEQNSSISSSETPSSSSFIVFQDSSAVGSPMAESPCEIPKMDVKPKIKLAPVFHMSPIQPCLAKSKEVDPIVDAHSLTKPSEDQPSNQAVKSRFLEDFDSISRIGKGGFGRVFKARRKLEDTYYAVKIVKSKEKALREVGALAGFNNANIVRYYTAWVEDTTYRYDSSESYSHSDSGSEPVTKYLYIQMELCEGDTLYAWIGKMNSSNVDCPERRTDAAQIGRQVMKAVEYIHSKSFIHRDLKPLNIMFNSEGTVKVGDFGLVTTAENDNDTQLLERTKGTGTNSYMSPEQGAQTSYDKKVDIYALGLIYFELIWKLATVYEKIWKNIRDRDFPPQFSSKFSFEHKLIDRMLSPRPEERPDASELIRELDRSSAVLKADPSDFVSGLSDSFDVIAKLGRGAYGCVYKVKHIYDDKIYAVKRVILTGKAESEVKALARLEHPNIVRYITCWPSSEDWTSNQERNQESNTPGSSSDVETYEDDDDDDDGGDSDTSGVESLGVTDSGTYLFIQMEFCEGGTLTDWIQARNDLKKQRTMMEIHKIFYEIITGVEFIHAKNLIHRDLKPDNILFGAEGKVKIGDFGLVTDQNGDPIERSNSGTPTYMSPEQENKRTYDEKTDIFPLGLIWFEMLWKISTGTERAKLWEDLKNRRFPKGFSQSYPNESKFIMKMLSNSPEHRPHAKDMKEKMEKFFSLDQNLLSQKTV</sequence>
<feature type="domain" description="DRBM" evidence="13">
    <location>
        <begin position="7"/>
        <end position="75"/>
    </location>
</feature>
<evidence type="ECO:0000256" key="5">
    <source>
        <dbReference type="ARBA" id="ARBA00022741"/>
    </source>
</evidence>
<dbReference type="GeneID" id="113056626"/>
<dbReference type="CDD" id="cd19903">
    <property type="entry name" value="DSRM_EIF2AK2_rpt1"/>
    <property type="match status" value="2"/>
</dbReference>
<feature type="binding site" evidence="10">
    <location>
        <position position="725"/>
    </location>
    <ligand>
        <name>ATP</name>
        <dbReference type="ChEBI" id="CHEBI:30616"/>
    </ligand>
</feature>
<evidence type="ECO:0000256" key="1">
    <source>
        <dbReference type="ARBA" id="ARBA00012513"/>
    </source>
</evidence>
<evidence type="ECO:0000259" key="13">
    <source>
        <dbReference type="PROSITE" id="PS50137"/>
    </source>
</evidence>
<dbReference type="PANTHER" id="PTHR11042">
    <property type="entry name" value="EUKARYOTIC TRANSLATION INITIATION FACTOR 2-ALPHA KINASE EIF2-ALPHA KINASE -RELATED"/>
    <property type="match status" value="1"/>
</dbReference>
<dbReference type="InterPro" id="IPR044452">
    <property type="entry name" value="EIF2AK2_DSRM_1"/>
</dbReference>
<dbReference type="Gene3D" id="3.30.160.20">
    <property type="match status" value="3"/>
</dbReference>
<dbReference type="InterPro" id="IPR008271">
    <property type="entry name" value="Ser/Thr_kinase_AS"/>
</dbReference>
<feature type="compositionally biased region" description="Polar residues" evidence="11">
    <location>
        <begin position="761"/>
        <end position="775"/>
    </location>
</feature>
<dbReference type="SMART" id="SM00358">
    <property type="entry name" value="DSRM"/>
    <property type="match status" value="3"/>
</dbReference>
<dbReference type="InterPro" id="IPR017441">
    <property type="entry name" value="Protein_kinase_ATP_BS"/>
</dbReference>
<keyword evidence="9" id="KW-0694">RNA-binding</keyword>
<dbReference type="PROSITE" id="PS50137">
    <property type="entry name" value="DS_RBD"/>
    <property type="match status" value="3"/>
</dbReference>
<feature type="domain" description="DRBM" evidence="13">
    <location>
        <begin position="99"/>
        <end position="168"/>
    </location>
</feature>
<dbReference type="GO" id="GO:0005634">
    <property type="term" value="C:nucleus"/>
    <property type="evidence" value="ECO:0007669"/>
    <property type="project" value="TreeGrafter"/>
</dbReference>
<evidence type="ECO:0000256" key="9">
    <source>
        <dbReference type="PROSITE-ProRule" id="PRU00266"/>
    </source>
</evidence>
<dbReference type="RefSeq" id="XP_026079186.1">
    <property type="nucleotide sequence ID" value="XM_026223401.1"/>
</dbReference>
<feature type="domain" description="Protein kinase" evidence="12">
    <location>
        <begin position="403"/>
        <end position="681"/>
    </location>
</feature>
<dbReference type="Proteomes" id="UP000515129">
    <property type="component" value="Chromosome 38"/>
</dbReference>
<organism evidence="14 15">
    <name type="scientific">Carassius auratus</name>
    <name type="common">Goldfish</name>
    <dbReference type="NCBI Taxonomy" id="7957"/>
    <lineage>
        <taxon>Eukaryota</taxon>
        <taxon>Metazoa</taxon>
        <taxon>Chordata</taxon>
        <taxon>Craniata</taxon>
        <taxon>Vertebrata</taxon>
        <taxon>Euteleostomi</taxon>
        <taxon>Actinopterygii</taxon>
        <taxon>Neopterygii</taxon>
        <taxon>Teleostei</taxon>
        <taxon>Ostariophysi</taxon>
        <taxon>Cypriniformes</taxon>
        <taxon>Cyprinidae</taxon>
        <taxon>Cyprininae</taxon>
        <taxon>Carassius</taxon>
    </lineage>
</organism>
<dbReference type="FunFam" id="1.10.510.10:FF:000939">
    <property type="entry name" value="Z-DNA binding protein kinase"/>
    <property type="match status" value="1"/>
</dbReference>
<keyword evidence="5 10" id="KW-0547">Nucleotide-binding</keyword>
<evidence type="ECO:0000256" key="4">
    <source>
        <dbReference type="ARBA" id="ARBA00022679"/>
    </source>
</evidence>
<keyword evidence="2" id="KW-0723">Serine/threonine-protein kinase</keyword>
<protein>
    <recommendedName>
        <fullName evidence="1">non-specific serine/threonine protein kinase</fullName>
        <ecNumber evidence="1">2.7.11.1</ecNumber>
    </recommendedName>
</protein>
<dbReference type="Gene3D" id="1.10.510.10">
    <property type="entry name" value="Transferase(Phosphotransferase) domain 1"/>
    <property type="match status" value="2"/>
</dbReference>
<dbReference type="GO" id="GO:0004694">
    <property type="term" value="F:eukaryotic translation initiation factor 2alpha kinase activity"/>
    <property type="evidence" value="ECO:0007669"/>
    <property type="project" value="TreeGrafter"/>
</dbReference>
<feature type="compositionally biased region" description="Acidic residues" evidence="11">
    <location>
        <begin position="781"/>
        <end position="794"/>
    </location>
</feature>
<evidence type="ECO:0000313" key="15">
    <source>
        <dbReference type="RefSeq" id="XP_026079186.1"/>
    </source>
</evidence>
<feature type="region of interest" description="Disordered" evidence="11">
    <location>
        <begin position="891"/>
        <end position="914"/>
    </location>
</feature>
<dbReference type="OrthoDB" id="341578at2759"/>
<dbReference type="InterPro" id="IPR050339">
    <property type="entry name" value="CC_SR_Kinase"/>
</dbReference>
<dbReference type="EC" id="2.7.11.1" evidence="1"/>
<reference evidence="15" key="1">
    <citation type="submission" date="2025-08" db="UniProtKB">
        <authorList>
            <consortium name="RefSeq"/>
        </authorList>
    </citation>
    <scope>IDENTIFICATION</scope>
    <source>
        <strain evidence="15">Wakin</strain>
        <tissue evidence="15">Muscle</tissue>
    </source>
</reference>
<keyword evidence="4" id="KW-0808">Transferase</keyword>
<evidence type="ECO:0000313" key="14">
    <source>
        <dbReference type="Proteomes" id="UP000515129"/>
    </source>
</evidence>
<name>A0A6P6L6S3_CARAU</name>
<dbReference type="InterPro" id="IPR011009">
    <property type="entry name" value="Kinase-like_dom_sf"/>
</dbReference>
<dbReference type="SUPFAM" id="SSF56112">
    <property type="entry name" value="Protein kinase-like (PK-like)"/>
    <property type="match status" value="2"/>
</dbReference>
<feature type="binding site" evidence="10">
    <location>
        <position position="432"/>
    </location>
    <ligand>
        <name>ATP</name>
        <dbReference type="ChEBI" id="CHEBI:30616"/>
    </ligand>
</feature>
<evidence type="ECO:0000256" key="6">
    <source>
        <dbReference type="ARBA" id="ARBA00022777"/>
    </source>
</evidence>
<gene>
    <name evidence="15" type="primary">LOC113056626</name>
</gene>
<dbReference type="GO" id="GO:0003725">
    <property type="term" value="F:double-stranded RNA binding"/>
    <property type="evidence" value="ECO:0007669"/>
    <property type="project" value="InterPro"/>
</dbReference>
<feature type="compositionally biased region" description="Low complexity" evidence="11">
    <location>
        <begin position="309"/>
        <end position="320"/>
    </location>
</feature>
<dbReference type="PROSITE" id="PS00108">
    <property type="entry name" value="PROTEIN_KINASE_ST"/>
    <property type="match status" value="2"/>
</dbReference>
<evidence type="ECO:0000256" key="8">
    <source>
        <dbReference type="ARBA" id="ARBA00037982"/>
    </source>
</evidence>
<dbReference type="SMART" id="SM00220">
    <property type="entry name" value="S_TKc"/>
    <property type="match status" value="2"/>
</dbReference>
<feature type="region of interest" description="Disordered" evidence="11">
    <location>
        <begin position="761"/>
        <end position="803"/>
    </location>
</feature>
<dbReference type="Gene3D" id="3.30.200.20">
    <property type="entry name" value="Phosphorylase Kinase, domain 1"/>
    <property type="match status" value="2"/>
</dbReference>
<dbReference type="FunFam" id="1.10.510.10:FF:000251">
    <property type="entry name" value="eukaryotic translation initiation factor 2-alpha kinase 3"/>
    <property type="match status" value="1"/>
</dbReference>
<keyword evidence="6" id="KW-0418">Kinase</keyword>